<proteinExistence type="predicted"/>
<name>A0A1H1FEV6_9FLAO</name>
<evidence type="ECO:0000256" key="1">
    <source>
        <dbReference type="SAM" id="Phobius"/>
    </source>
</evidence>
<dbReference type="OrthoDB" id="10021373at2"/>
<protein>
    <submittedName>
        <fullName evidence="2">Uncharacterized protein</fullName>
    </submittedName>
</protein>
<accession>A0A1H1FEV6</accession>
<feature type="transmembrane region" description="Helical" evidence="1">
    <location>
        <begin position="137"/>
        <end position="157"/>
    </location>
</feature>
<dbReference type="RefSeq" id="WP_089756546.1">
    <property type="nucleotide sequence ID" value="NZ_FNKL01000004.1"/>
</dbReference>
<dbReference type="AlphaFoldDB" id="A0A1H1FEV6"/>
<organism evidence="2 3">
    <name type="scientific">Chryseobacterium soldanellicola</name>
    <dbReference type="NCBI Taxonomy" id="311333"/>
    <lineage>
        <taxon>Bacteria</taxon>
        <taxon>Pseudomonadati</taxon>
        <taxon>Bacteroidota</taxon>
        <taxon>Flavobacteriia</taxon>
        <taxon>Flavobacteriales</taxon>
        <taxon>Weeksellaceae</taxon>
        <taxon>Chryseobacterium group</taxon>
        <taxon>Chryseobacterium</taxon>
    </lineage>
</organism>
<keyword evidence="1" id="KW-0472">Membrane</keyword>
<sequence>MDKMFEKLFGDFTVENFIRWLKDLLYFYRYPYRTIERISTQNPSYIFSQFLFYFIFSNSFYFLANKSDNELQSNLNLALDGILGQFSILLLFIISSKIVTKKFNLKKSIIFLALVLFSFTPVEIIVYSNYIRYENYVLLYLASIILFAVTLFVIFFWSFSIERNKKKAVFMLLVNLFLLNSAQFLLYNVKIDPYSQPTTFINSDPIYEDYKNVIKYIYSKENIPTTYLYQVGKPLDSLTPMDQRKLQVSVGTIDGIDSMTSADYESSEKYKQDISLNIRNLEAIDSAIVFRRNRKILTQWRMHFQAIDNIIKEHSTNDYFKKNKHTFEHILPGAYVSKQVYSHLIVEVINFEDYHSKIIKHHSNCKDIADLATNIINIPATLVDNFFIDYDKKESPLHYKFDELTDDDYKKYNTR</sequence>
<feature type="transmembrane region" description="Helical" evidence="1">
    <location>
        <begin position="75"/>
        <end position="96"/>
    </location>
</feature>
<dbReference type="EMBL" id="FNKL01000004">
    <property type="protein sequence ID" value="SDQ99522.1"/>
    <property type="molecule type" value="Genomic_DNA"/>
</dbReference>
<reference evidence="3" key="1">
    <citation type="submission" date="2016-10" db="EMBL/GenBank/DDBJ databases">
        <authorList>
            <person name="Varghese N."/>
            <person name="Submissions S."/>
        </authorList>
    </citation>
    <scope>NUCLEOTIDE SEQUENCE [LARGE SCALE GENOMIC DNA]</scope>
    <source>
        <strain evidence="3">DSM 17072</strain>
    </source>
</reference>
<keyword evidence="1" id="KW-0812">Transmembrane</keyword>
<evidence type="ECO:0000313" key="3">
    <source>
        <dbReference type="Proteomes" id="UP000199627"/>
    </source>
</evidence>
<feature type="transmembrane region" description="Helical" evidence="1">
    <location>
        <begin position="45"/>
        <end position="63"/>
    </location>
</feature>
<feature type="transmembrane region" description="Helical" evidence="1">
    <location>
        <begin position="108"/>
        <end position="131"/>
    </location>
</feature>
<feature type="transmembrane region" description="Helical" evidence="1">
    <location>
        <begin position="169"/>
        <end position="187"/>
    </location>
</feature>
<keyword evidence="3" id="KW-1185">Reference proteome</keyword>
<gene>
    <name evidence="2" type="ORF">SAMN05421664_3031</name>
</gene>
<keyword evidence="1" id="KW-1133">Transmembrane helix</keyword>
<dbReference type="Proteomes" id="UP000199627">
    <property type="component" value="Unassembled WGS sequence"/>
</dbReference>
<evidence type="ECO:0000313" key="2">
    <source>
        <dbReference type="EMBL" id="SDQ99522.1"/>
    </source>
</evidence>